<evidence type="ECO:0000313" key="2">
    <source>
        <dbReference type="Proteomes" id="UP000006038"/>
    </source>
</evidence>
<protein>
    <submittedName>
        <fullName evidence="1">Uncharacterized protein</fullName>
    </submittedName>
</protein>
<reference evidence="1" key="1">
    <citation type="journal article" date="2013" name="Nat. Commun.">
        <title>Whole-genome sequencing of Oryza brachyantha reveals mechanisms underlying Oryza genome evolution.</title>
        <authorList>
            <person name="Chen J."/>
            <person name="Huang Q."/>
            <person name="Gao D."/>
            <person name="Wang J."/>
            <person name="Lang Y."/>
            <person name="Liu T."/>
            <person name="Li B."/>
            <person name="Bai Z."/>
            <person name="Luis Goicoechea J."/>
            <person name="Liang C."/>
            <person name="Chen C."/>
            <person name="Zhang W."/>
            <person name="Sun S."/>
            <person name="Liao Y."/>
            <person name="Zhang X."/>
            <person name="Yang L."/>
            <person name="Song C."/>
            <person name="Wang M."/>
            <person name="Shi J."/>
            <person name="Liu G."/>
            <person name="Liu J."/>
            <person name="Zhou H."/>
            <person name="Zhou W."/>
            <person name="Yu Q."/>
            <person name="An N."/>
            <person name="Chen Y."/>
            <person name="Cai Q."/>
            <person name="Wang B."/>
            <person name="Liu B."/>
            <person name="Min J."/>
            <person name="Huang Y."/>
            <person name="Wu H."/>
            <person name="Li Z."/>
            <person name="Zhang Y."/>
            <person name="Yin Y."/>
            <person name="Song W."/>
            <person name="Jiang J."/>
            <person name="Jackson S.A."/>
            <person name="Wing R.A."/>
            <person name="Wang J."/>
            <person name="Chen M."/>
        </authorList>
    </citation>
    <scope>NUCLEOTIDE SEQUENCE [LARGE SCALE GENOMIC DNA]</scope>
    <source>
        <strain evidence="1">cv. IRGC 101232</strain>
    </source>
</reference>
<keyword evidence="2" id="KW-1185">Reference proteome</keyword>
<organism evidence="1">
    <name type="scientific">Oryza brachyantha</name>
    <name type="common">malo sina</name>
    <dbReference type="NCBI Taxonomy" id="4533"/>
    <lineage>
        <taxon>Eukaryota</taxon>
        <taxon>Viridiplantae</taxon>
        <taxon>Streptophyta</taxon>
        <taxon>Embryophyta</taxon>
        <taxon>Tracheophyta</taxon>
        <taxon>Spermatophyta</taxon>
        <taxon>Magnoliopsida</taxon>
        <taxon>Liliopsida</taxon>
        <taxon>Poales</taxon>
        <taxon>Poaceae</taxon>
        <taxon>BOP clade</taxon>
        <taxon>Oryzoideae</taxon>
        <taxon>Oryzeae</taxon>
        <taxon>Oryzinae</taxon>
        <taxon>Oryza</taxon>
    </lineage>
</organism>
<proteinExistence type="predicted"/>
<name>J3L1N2_ORYBR</name>
<evidence type="ECO:0000313" key="1">
    <source>
        <dbReference type="EnsemblPlants" id="OB01G31380.1"/>
    </source>
</evidence>
<dbReference type="Gramene" id="OB01G31380.1">
    <property type="protein sequence ID" value="OB01G31380.1"/>
    <property type="gene ID" value="OB01G31380"/>
</dbReference>
<dbReference type="EnsemblPlants" id="OB01G31380.1">
    <property type="protein sequence ID" value="OB01G31380.1"/>
    <property type="gene ID" value="OB01G31380"/>
</dbReference>
<reference evidence="1" key="2">
    <citation type="submission" date="2013-04" db="UniProtKB">
        <authorList>
            <consortium name="EnsemblPlants"/>
        </authorList>
    </citation>
    <scope>IDENTIFICATION</scope>
</reference>
<accession>J3L1N2</accession>
<dbReference type="Proteomes" id="UP000006038">
    <property type="component" value="Chromosome 1"/>
</dbReference>
<sequence length="58" mass="6704">MECVTGYAQYLWGNSAIFCITLAESLSPTRHHYMSLATLIAESDRFLHVFIDIRRKLI</sequence>
<dbReference type="AlphaFoldDB" id="J3L1N2"/>
<dbReference type="HOGENOM" id="CLU_2982235_0_0_1"/>